<dbReference type="Pfam" id="PF01467">
    <property type="entry name" value="CTP_transf_like"/>
    <property type="match status" value="1"/>
</dbReference>
<dbReference type="InterPro" id="IPR004821">
    <property type="entry name" value="Cyt_trans-like"/>
</dbReference>
<dbReference type="EMBL" id="JACDQQ010000888">
    <property type="protein sequence ID" value="MBA0085160.1"/>
    <property type="molecule type" value="Genomic_DNA"/>
</dbReference>
<dbReference type="InterPro" id="IPR011914">
    <property type="entry name" value="RfaE_dom_II"/>
</dbReference>
<dbReference type="InterPro" id="IPR014729">
    <property type="entry name" value="Rossmann-like_a/b/a_fold"/>
</dbReference>
<dbReference type="GO" id="GO:0016779">
    <property type="term" value="F:nucleotidyltransferase activity"/>
    <property type="evidence" value="ECO:0007669"/>
    <property type="project" value="UniProtKB-KW"/>
</dbReference>
<dbReference type="GO" id="GO:0016773">
    <property type="term" value="F:phosphotransferase activity, alcohol group as acceptor"/>
    <property type="evidence" value="ECO:0007669"/>
    <property type="project" value="InterPro"/>
</dbReference>
<dbReference type="Gene3D" id="3.40.50.620">
    <property type="entry name" value="HUPs"/>
    <property type="match status" value="1"/>
</dbReference>
<dbReference type="GO" id="GO:0005975">
    <property type="term" value="P:carbohydrate metabolic process"/>
    <property type="evidence" value="ECO:0007669"/>
    <property type="project" value="InterPro"/>
</dbReference>
<comment type="catalytic activity">
    <reaction evidence="7">
        <text>D-glycero-beta-D-manno-heptose 1-phosphate + ATP + H(+) = ADP-D-glycero-beta-D-manno-heptose + diphosphate</text>
        <dbReference type="Rhea" id="RHEA:27465"/>
        <dbReference type="ChEBI" id="CHEBI:15378"/>
        <dbReference type="ChEBI" id="CHEBI:30616"/>
        <dbReference type="ChEBI" id="CHEBI:33019"/>
        <dbReference type="ChEBI" id="CHEBI:59967"/>
        <dbReference type="ChEBI" id="CHEBI:61593"/>
        <dbReference type="EC" id="2.7.7.70"/>
    </reaction>
</comment>
<evidence type="ECO:0000313" key="10">
    <source>
        <dbReference type="Proteomes" id="UP000567293"/>
    </source>
</evidence>
<proteinExistence type="predicted"/>
<dbReference type="PANTHER" id="PTHR43793:SF2">
    <property type="entry name" value="BIFUNCTIONAL PROTEIN HLDE"/>
    <property type="match status" value="1"/>
</dbReference>
<dbReference type="EC" id="2.7.7.70" evidence="1"/>
<accession>A0A7V8NPK6</accession>
<evidence type="ECO:0000256" key="5">
    <source>
        <dbReference type="ARBA" id="ARBA00022840"/>
    </source>
</evidence>
<keyword evidence="10" id="KW-1185">Reference proteome</keyword>
<feature type="domain" description="Cytidyltransferase-like" evidence="8">
    <location>
        <begin position="28"/>
        <end position="151"/>
    </location>
</feature>
<dbReference type="NCBIfam" id="TIGR00125">
    <property type="entry name" value="cyt_tran_rel"/>
    <property type="match status" value="1"/>
</dbReference>
<keyword evidence="5" id="KW-0067">ATP-binding</keyword>
<evidence type="ECO:0000256" key="7">
    <source>
        <dbReference type="ARBA" id="ARBA00047428"/>
    </source>
</evidence>
<evidence type="ECO:0000256" key="4">
    <source>
        <dbReference type="ARBA" id="ARBA00022741"/>
    </source>
</evidence>
<keyword evidence="3 9" id="KW-0548">Nucleotidyltransferase</keyword>
<dbReference type="InterPro" id="IPR050385">
    <property type="entry name" value="Archaeal_FAD_synthase"/>
</dbReference>
<evidence type="ECO:0000256" key="2">
    <source>
        <dbReference type="ARBA" id="ARBA00022679"/>
    </source>
</evidence>
<keyword evidence="6" id="KW-0119">Carbohydrate metabolism</keyword>
<keyword evidence="2" id="KW-0808">Transferase</keyword>
<gene>
    <name evidence="9" type="primary">rfaE2</name>
    <name evidence="9" type="ORF">HRJ53_09195</name>
</gene>
<evidence type="ECO:0000256" key="3">
    <source>
        <dbReference type="ARBA" id="ARBA00022695"/>
    </source>
</evidence>
<comment type="caution">
    <text evidence="9">The sequence shown here is derived from an EMBL/GenBank/DDBJ whole genome shotgun (WGS) entry which is preliminary data.</text>
</comment>
<protein>
    <recommendedName>
        <fullName evidence="1">D-glycero-beta-D-manno-heptose 1-phosphate adenylyltransferase</fullName>
        <ecNumber evidence="1">2.7.7.70</ecNumber>
    </recommendedName>
</protein>
<evidence type="ECO:0000313" key="9">
    <source>
        <dbReference type="EMBL" id="MBA0085160.1"/>
    </source>
</evidence>
<evidence type="ECO:0000256" key="6">
    <source>
        <dbReference type="ARBA" id="ARBA00023277"/>
    </source>
</evidence>
<dbReference type="Proteomes" id="UP000567293">
    <property type="component" value="Unassembled WGS sequence"/>
</dbReference>
<evidence type="ECO:0000259" key="8">
    <source>
        <dbReference type="Pfam" id="PF01467"/>
    </source>
</evidence>
<sequence length="175" mass="19094">MKLEEAILRFGREKRNDPSSGAGRLVVFTNGCFDLLHPGHIRGLEQAHQLGNVLIVGLNSDRSVRQLKGPTRPVIPEAERAEILSALESVDAVVIFDEPTPREVISRLLPDVLVKGGDWPGDQIVGREEVEAAGGRVVSLPFVPGYSTSAILEKIREGFAKKPRLRGQRASRADS</sequence>
<keyword evidence="4" id="KW-0547">Nucleotide-binding</keyword>
<dbReference type="SUPFAM" id="SSF52374">
    <property type="entry name" value="Nucleotidylyl transferase"/>
    <property type="match status" value="1"/>
</dbReference>
<dbReference type="AlphaFoldDB" id="A0A7V8NPK6"/>
<organism evidence="9 10">
    <name type="scientific">Candidatus Acidiferrum panamense</name>
    <dbReference type="NCBI Taxonomy" id="2741543"/>
    <lineage>
        <taxon>Bacteria</taxon>
        <taxon>Pseudomonadati</taxon>
        <taxon>Acidobacteriota</taxon>
        <taxon>Terriglobia</taxon>
        <taxon>Candidatus Acidiferrales</taxon>
        <taxon>Candidatus Acidiferrum</taxon>
    </lineage>
</organism>
<name>A0A7V8NPK6_9BACT</name>
<dbReference type="PANTHER" id="PTHR43793">
    <property type="entry name" value="FAD SYNTHASE"/>
    <property type="match status" value="1"/>
</dbReference>
<dbReference type="NCBIfam" id="TIGR02199">
    <property type="entry name" value="rfaE_dom_II"/>
    <property type="match status" value="1"/>
</dbReference>
<reference evidence="9" key="1">
    <citation type="submission" date="2020-06" db="EMBL/GenBank/DDBJ databases">
        <title>Legume-microbial interactions unlock mineral nutrients during tropical forest succession.</title>
        <authorList>
            <person name="Epihov D.Z."/>
        </authorList>
    </citation>
    <scope>NUCLEOTIDE SEQUENCE [LARGE SCALE GENOMIC DNA]</scope>
    <source>
        <strain evidence="9">Pan2503</strain>
    </source>
</reference>
<evidence type="ECO:0000256" key="1">
    <source>
        <dbReference type="ARBA" id="ARBA00012519"/>
    </source>
</evidence>
<dbReference type="GO" id="GO:0005524">
    <property type="term" value="F:ATP binding"/>
    <property type="evidence" value="ECO:0007669"/>
    <property type="project" value="UniProtKB-KW"/>
</dbReference>